<feature type="transmembrane region" description="Helical" evidence="1">
    <location>
        <begin position="21"/>
        <end position="45"/>
    </location>
</feature>
<dbReference type="Proteomes" id="UP000451471">
    <property type="component" value="Unassembled WGS sequence"/>
</dbReference>
<evidence type="ECO:0000313" key="2">
    <source>
        <dbReference type="EMBL" id="MWG33856.1"/>
    </source>
</evidence>
<proteinExistence type="predicted"/>
<sequence length="77" mass="8165">MATHRQRVDQQRLSRRLQVPMAVLLLLGLGVGILLLGVLLSVLGFATSAGIAAATAIFFIVIGILAALVLKLLVFLE</sequence>
<protein>
    <submittedName>
        <fullName evidence="2">Uncharacterized protein</fullName>
    </submittedName>
</protein>
<dbReference type="AlphaFoldDB" id="A0A6B0GFZ6"/>
<dbReference type="RefSeq" id="WP_158203577.1">
    <property type="nucleotide sequence ID" value="NZ_WSZK01000011.1"/>
</dbReference>
<evidence type="ECO:0000313" key="3">
    <source>
        <dbReference type="Proteomes" id="UP000451471"/>
    </source>
</evidence>
<accession>A0A6B0GFZ6</accession>
<keyword evidence="3" id="KW-1185">Reference proteome</keyword>
<keyword evidence="1" id="KW-0472">Membrane</keyword>
<dbReference type="EMBL" id="WSZK01000011">
    <property type="protein sequence ID" value="MWG33856.1"/>
    <property type="molecule type" value="Genomic_DNA"/>
</dbReference>
<feature type="transmembrane region" description="Helical" evidence="1">
    <location>
        <begin position="51"/>
        <end position="76"/>
    </location>
</feature>
<name>A0A6B0GFZ6_9EURY</name>
<reference evidence="2 3" key="1">
    <citation type="submission" date="2019-12" db="EMBL/GenBank/DDBJ databases">
        <title>Halocatena pleomorpha gen. nov. sp. nov., an extremely halophilic archaeon of family Halobacteriaceae isolated from saltpan soil.</title>
        <authorList>
            <person name="Pal Y."/>
            <person name="Verma A."/>
            <person name="Krishnamurthi S."/>
            <person name="Kumar P."/>
        </authorList>
    </citation>
    <scope>NUCLEOTIDE SEQUENCE [LARGE SCALE GENOMIC DNA]</scope>
    <source>
        <strain evidence="2 3">JCM 16495</strain>
    </source>
</reference>
<gene>
    <name evidence="2" type="ORF">GQS65_04995</name>
</gene>
<organism evidence="2 3">
    <name type="scientific">Halomarina oriensis</name>
    <dbReference type="NCBI Taxonomy" id="671145"/>
    <lineage>
        <taxon>Archaea</taxon>
        <taxon>Methanobacteriati</taxon>
        <taxon>Methanobacteriota</taxon>
        <taxon>Stenosarchaea group</taxon>
        <taxon>Halobacteria</taxon>
        <taxon>Halobacteriales</taxon>
        <taxon>Natronomonadaceae</taxon>
        <taxon>Halomarina</taxon>
    </lineage>
</organism>
<keyword evidence="1" id="KW-0812">Transmembrane</keyword>
<comment type="caution">
    <text evidence="2">The sequence shown here is derived from an EMBL/GenBank/DDBJ whole genome shotgun (WGS) entry which is preliminary data.</text>
</comment>
<keyword evidence="1" id="KW-1133">Transmembrane helix</keyword>
<evidence type="ECO:0000256" key="1">
    <source>
        <dbReference type="SAM" id="Phobius"/>
    </source>
</evidence>